<dbReference type="OrthoDB" id="7253390at2"/>
<dbReference type="RefSeq" id="WP_074820223.1">
    <property type="nucleotide sequence ID" value="NZ_FNTI01000001.1"/>
</dbReference>
<sequence length="325" mass="34294">MRLPRRQFLHLVAGAAALPAVSRFAWAQTYPTQPVRIVVGLAPGGTTDIVARLIGQWLSERLGQPFVIENRPGAGAGIATRAVVSAPADGYTLLLVNAANVINATFYEKLNFNFIHDIAPVASISREASVMVVHPSFPARTVPEFIAYAKANPGQINMASAGNGSGPHVTGELFKMMARVDMVHVPYRGGAPALTALLAGEVQVYFGTVTGLIEYIRAGALRPLAVTTATRAEALPDIPTVGEFVPGYEASTVFGLGAPRNTPAGIIDKLNKEINRALADPTFKARFADLGGTVLALSPADFGKLIAAETEKWAKVISAGNIMPE</sequence>
<evidence type="ECO:0000256" key="1">
    <source>
        <dbReference type="ARBA" id="ARBA00006987"/>
    </source>
</evidence>
<dbReference type="InterPro" id="IPR005064">
    <property type="entry name" value="BUG"/>
</dbReference>
<keyword evidence="3" id="KW-0675">Receptor</keyword>
<dbReference type="InterPro" id="IPR042100">
    <property type="entry name" value="Bug_dom1"/>
</dbReference>
<evidence type="ECO:0000313" key="3">
    <source>
        <dbReference type="EMBL" id="SED06284.1"/>
    </source>
</evidence>
<dbReference type="AlphaFoldDB" id="A0A1M6Y477"/>
<dbReference type="Gene3D" id="3.40.190.10">
    <property type="entry name" value="Periplasmic binding protein-like II"/>
    <property type="match status" value="1"/>
</dbReference>
<dbReference type="Proteomes" id="UP000183208">
    <property type="component" value="Unassembled WGS sequence"/>
</dbReference>
<feature type="signal peptide" evidence="2">
    <location>
        <begin position="1"/>
        <end position="27"/>
    </location>
</feature>
<dbReference type="Pfam" id="PF03401">
    <property type="entry name" value="TctC"/>
    <property type="match status" value="1"/>
</dbReference>
<keyword evidence="2" id="KW-0732">Signal</keyword>
<gene>
    <name evidence="3" type="ORF">SAMN05444171_3016</name>
</gene>
<feature type="chain" id="PRO_5030031615" evidence="2">
    <location>
        <begin position="28"/>
        <end position="325"/>
    </location>
</feature>
<dbReference type="Gene3D" id="3.40.190.150">
    <property type="entry name" value="Bordetella uptake gene, domain 1"/>
    <property type="match status" value="1"/>
</dbReference>
<dbReference type="PROSITE" id="PS51318">
    <property type="entry name" value="TAT"/>
    <property type="match status" value="1"/>
</dbReference>
<dbReference type="PANTHER" id="PTHR42928:SF5">
    <property type="entry name" value="BLR1237 PROTEIN"/>
    <property type="match status" value="1"/>
</dbReference>
<dbReference type="PIRSF" id="PIRSF017082">
    <property type="entry name" value="YflP"/>
    <property type="match status" value="1"/>
</dbReference>
<reference evidence="3 4" key="1">
    <citation type="submission" date="2016-10" db="EMBL/GenBank/DDBJ databases">
        <authorList>
            <person name="de Groot N.N."/>
        </authorList>
    </citation>
    <scope>NUCLEOTIDE SEQUENCE [LARGE SCALE GENOMIC DNA]</scope>
    <source>
        <strain evidence="3 4">GAS522</strain>
    </source>
</reference>
<accession>A0A1M6Y477</accession>
<dbReference type="CDD" id="cd13578">
    <property type="entry name" value="PBP2_Bug27"/>
    <property type="match status" value="1"/>
</dbReference>
<dbReference type="EMBL" id="FNTI01000001">
    <property type="protein sequence ID" value="SED06284.1"/>
    <property type="molecule type" value="Genomic_DNA"/>
</dbReference>
<dbReference type="InterPro" id="IPR006311">
    <property type="entry name" value="TAT_signal"/>
</dbReference>
<organism evidence="3 4">
    <name type="scientific">Bradyrhizobium lablabi</name>
    <dbReference type="NCBI Taxonomy" id="722472"/>
    <lineage>
        <taxon>Bacteria</taxon>
        <taxon>Pseudomonadati</taxon>
        <taxon>Pseudomonadota</taxon>
        <taxon>Alphaproteobacteria</taxon>
        <taxon>Hyphomicrobiales</taxon>
        <taxon>Nitrobacteraceae</taxon>
        <taxon>Bradyrhizobium</taxon>
    </lineage>
</organism>
<name>A0A1M6Y477_9BRAD</name>
<evidence type="ECO:0000256" key="2">
    <source>
        <dbReference type="SAM" id="SignalP"/>
    </source>
</evidence>
<comment type="similarity">
    <text evidence="1">Belongs to the UPF0065 (bug) family.</text>
</comment>
<evidence type="ECO:0000313" key="4">
    <source>
        <dbReference type="Proteomes" id="UP000183208"/>
    </source>
</evidence>
<protein>
    <submittedName>
        <fullName evidence="3">Tripartite-type tricarboxylate transporter, receptor component TctC</fullName>
    </submittedName>
</protein>
<proteinExistence type="inferred from homology"/>
<dbReference type="SUPFAM" id="SSF53850">
    <property type="entry name" value="Periplasmic binding protein-like II"/>
    <property type="match status" value="1"/>
</dbReference>
<dbReference type="PANTHER" id="PTHR42928">
    <property type="entry name" value="TRICARBOXYLATE-BINDING PROTEIN"/>
    <property type="match status" value="1"/>
</dbReference>